<keyword evidence="1" id="KW-1133">Transmembrane helix</keyword>
<dbReference type="AlphaFoldDB" id="A0A9X2FEK2"/>
<name>A0A9X2FEK2_9BACT</name>
<organism evidence="2 3">
    <name type="scientific">Aeoliella straminimaris</name>
    <dbReference type="NCBI Taxonomy" id="2954799"/>
    <lineage>
        <taxon>Bacteria</taxon>
        <taxon>Pseudomonadati</taxon>
        <taxon>Planctomycetota</taxon>
        <taxon>Planctomycetia</taxon>
        <taxon>Pirellulales</taxon>
        <taxon>Lacipirellulaceae</taxon>
        <taxon>Aeoliella</taxon>
    </lineage>
</organism>
<sequence length="84" mass="9775">MNPHSQQSEAASSDAKESDFVSFWRYTWFHQLILVPLLTYKVSKIDFAEPMGLTQQIGLWVLVFFLGEVFLFAGWYRIAKVDVE</sequence>
<keyword evidence="3" id="KW-1185">Reference proteome</keyword>
<accession>A0A9X2FEK2</accession>
<evidence type="ECO:0000313" key="3">
    <source>
        <dbReference type="Proteomes" id="UP001155241"/>
    </source>
</evidence>
<protein>
    <submittedName>
        <fullName evidence="2">Uncharacterized protein</fullName>
    </submittedName>
</protein>
<dbReference type="RefSeq" id="WP_252855357.1">
    <property type="nucleotide sequence ID" value="NZ_JAMXLR010000091.1"/>
</dbReference>
<keyword evidence="1" id="KW-0472">Membrane</keyword>
<dbReference type="EMBL" id="JAMXLR010000091">
    <property type="protein sequence ID" value="MCO6047244.1"/>
    <property type="molecule type" value="Genomic_DNA"/>
</dbReference>
<gene>
    <name evidence="2" type="ORF">NG895_25370</name>
</gene>
<proteinExistence type="predicted"/>
<reference evidence="2" key="1">
    <citation type="submission" date="2022-06" db="EMBL/GenBank/DDBJ databases">
        <title>Aeoliella straminimaris, a novel planctomycete from sediments.</title>
        <authorList>
            <person name="Vitorino I.R."/>
            <person name="Lage O.M."/>
        </authorList>
    </citation>
    <scope>NUCLEOTIDE SEQUENCE</scope>
    <source>
        <strain evidence="2">ICT_H6.2</strain>
    </source>
</reference>
<evidence type="ECO:0000313" key="2">
    <source>
        <dbReference type="EMBL" id="MCO6047244.1"/>
    </source>
</evidence>
<keyword evidence="1" id="KW-0812">Transmembrane</keyword>
<dbReference type="Proteomes" id="UP001155241">
    <property type="component" value="Unassembled WGS sequence"/>
</dbReference>
<feature type="transmembrane region" description="Helical" evidence="1">
    <location>
        <begin position="57"/>
        <end position="78"/>
    </location>
</feature>
<evidence type="ECO:0000256" key="1">
    <source>
        <dbReference type="SAM" id="Phobius"/>
    </source>
</evidence>
<comment type="caution">
    <text evidence="2">The sequence shown here is derived from an EMBL/GenBank/DDBJ whole genome shotgun (WGS) entry which is preliminary data.</text>
</comment>